<evidence type="ECO:0000259" key="5">
    <source>
        <dbReference type="Pfam" id="PF00389"/>
    </source>
</evidence>
<feature type="domain" description="D-isomer specific 2-hydroxyacid dehydrogenase catalytic" evidence="5">
    <location>
        <begin position="54"/>
        <end position="340"/>
    </location>
</feature>
<keyword evidence="3" id="KW-0520">NAD</keyword>
<evidence type="ECO:0000313" key="7">
    <source>
        <dbReference type="EMBL" id="MBU5440152.1"/>
    </source>
</evidence>
<dbReference type="Proteomes" id="UP000749471">
    <property type="component" value="Unassembled WGS sequence"/>
</dbReference>
<protein>
    <submittedName>
        <fullName evidence="7">2-hydroxyacid dehydrogenase</fullName>
    </submittedName>
</protein>
<accession>A0ABS6EB54</accession>
<dbReference type="PANTHER" id="PTHR42789:SF1">
    <property type="entry name" value="D-ISOMER SPECIFIC 2-HYDROXYACID DEHYDROGENASE FAMILY PROTEIN (AFU_ORTHOLOGUE AFUA_6G10090)"/>
    <property type="match status" value="1"/>
</dbReference>
<name>A0ABS6EB54_9FIRM</name>
<dbReference type="InterPro" id="IPR050857">
    <property type="entry name" value="D-2-hydroxyacid_DH"/>
</dbReference>
<dbReference type="Pfam" id="PF02826">
    <property type="entry name" value="2-Hacid_dh_C"/>
    <property type="match status" value="1"/>
</dbReference>
<dbReference type="InterPro" id="IPR006139">
    <property type="entry name" value="D-isomer_2_OHA_DH_cat_dom"/>
</dbReference>
<comment type="similarity">
    <text evidence="1 4">Belongs to the D-isomer specific 2-hydroxyacid dehydrogenase family.</text>
</comment>
<keyword evidence="8" id="KW-1185">Reference proteome</keyword>
<evidence type="ECO:0000256" key="2">
    <source>
        <dbReference type="ARBA" id="ARBA00023002"/>
    </source>
</evidence>
<dbReference type="Pfam" id="PF00389">
    <property type="entry name" value="2-Hacid_dh"/>
    <property type="match status" value="1"/>
</dbReference>
<evidence type="ECO:0000259" key="6">
    <source>
        <dbReference type="Pfam" id="PF02826"/>
    </source>
</evidence>
<keyword evidence="2 4" id="KW-0560">Oxidoreductase</keyword>
<dbReference type="CDD" id="cd12171">
    <property type="entry name" value="2-Hacid_dh_10"/>
    <property type="match status" value="1"/>
</dbReference>
<dbReference type="PANTHER" id="PTHR42789">
    <property type="entry name" value="D-ISOMER SPECIFIC 2-HYDROXYACID DEHYDROGENASE FAMILY PROTEIN (AFU_ORTHOLOGUE AFUA_6G10090)"/>
    <property type="match status" value="1"/>
</dbReference>
<evidence type="ECO:0000256" key="1">
    <source>
        <dbReference type="ARBA" id="ARBA00005854"/>
    </source>
</evidence>
<evidence type="ECO:0000256" key="3">
    <source>
        <dbReference type="ARBA" id="ARBA00023027"/>
    </source>
</evidence>
<comment type="caution">
    <text evidence="7">The sequence shown here is derived from an EMBL/GenBank/DDBJ whole genome shotgun (WGS) entry which is preliminary data.</text>
</comment>
<dbReference type="InterPro" id="IPR006140">
    <property type="entry name" value="D-isomer_DH_NAD-bd"/>
</dbReference>
<sequence length="348" mass="38640">MNILAISDNFIDSSTMEEGLKSLKEHGINVEVRNWYHDSIEELQKDNLIIEQNGPEGIVLSEDLLKDIDKFHMVIVQFAPISKAFIDKAKNLKAIGVLRGGVENIAVDYAKEKNIAVLNTPGRNARSVAEFTMGLILSEVRNIARSHYSLKNNYWRKDFPNSENIPELNEKTVGLVGFGYIGQLVAGYLKAFGCNILAYDPFYKGDFEGVTLTDLDTLLKNSDIVSIHARLTEETHHLISKRELSLMKENSVLINSARSGLVDQQALVKALKENKIGGAAIDVFDKEPIPEDDEILKLDNITITAHMAGSTKDAFSNSPKMMAKNILSLLNGKDNLPIVNGVKLELNF</sequence>
<proteinExistence type="inferred from homology"/>
<feature type="domain" description="D-isomer specific 2-hydroxyacid dehydrogenase NAD-binding" evidence="6">
    <location>
        <begin position="133"/>
        <end position="308"/>
    </location>
</feature>
<reference evidence="7 8" key="1">
    <citation type="submission" date="2021-06" db="EMBL/GenBank/DDBJ databases">
        <authorList>
            <person name="Sun Q."/>
            <person name="Li D."/>
        </authorList>
    </citation>
    <scope>NUCLEOTIDE SEQUENCE [LARGE SCALE GENOMIC DNA]</scope>
    <source>
        <strain evidence="7 8">MSJ-40</strain>
    </source>
</reference>
<evidence type="ECO:0000256" key="4">
    <source>
        <dbReference type="RuleBase" id="RU003719"/>
    </source>
</evidence>
<evidence type="ECO:0000313" key="8">
    <source>
        <dbReference type="Proteomes" id="UP000749471"/>
    </source>
</evidence>
<organism evidence="7 8">
    <name type="scientific">Tissierella simiarum</name>
    <dbReference type="NCBI Taxonomy" id="2841534"/>
    <lineage>
        <taxon>Bacteria</taxon>
        <taxon>Bacillati</taxon>
        <taxon>Bacillota</taxon>
        <taxon>Tissierellia</taxon>
        <taxon>Tissierellales</taxon>
        <taxon>Tissierellaceae</taxon>
        <taxon>Tissierella</taxon>
    </lineage>
</organism>
<dbReference type="EMBL" id="JAHLPM010000026">
    <property type="protein sequence ID" value="MBU5440152.1"/>
    <property type="molecule type" value="Genomic_DNA"/>
</dbReference>
<dbReference type="RefSeq" id="WP_216522157.1">
    <property type="nucleotide sequence ID" value="NZ_JAHLPM010000026.1"/>
</dbReference>
<gene>
    <name evidence="7" type="ORF">KQI42_19345</name>
</gene>